<dbReference type="GO" id="GO:0032259">
    <property type="term" value="P:methylation"/>
    <property type="evidence" value="ECO:0007669"/>
    <property type="project" value="UniProtKB-KW"/>
</dbReference>
<dbReference type="Pfam" id="PF03848">
    <property type="entry name" value="TehB"/>
    <property type="match status" value="1"/>
</dbReference>
<dbReference type="STRING" id="523843.SAMN06264941_1574"/>
<proteinExistence type="predicted"/>
<dbReference type="Proteomes" id="UP000185713">
    <property type="component" value="Unassembled WGS sequence"/>
</dbReference>
<evidence type="ECO:0000313" key="3">
    <source>
        <dbReference type="Proteomes" id="UP000185713"/>
    </source>
</evidence>
<evidence type="ECO:0000313" key="2">
    <source>
        <dbReference type="EMBL" id="OJH49431.1"/>
    </source>
</evidence>
<name>A0A1L9C4M1_9EURY</name>
<feature type="domain" description="Tellurite resistance methyltransferase TehB-like" evidence="1">
    <location>
        <begin position="52"/>
        <end position="86"/>
    </location>
</feature>
<reference evidence="2 3" key="1">
    <citation type="submission" date="2014-12" db="EMBL/GenBank/DDBJ databases">
        <title>The genome sequence of Methanohalophilus portucalensis strain FDF1.</title>
        <authorList>
            <person name="Lai M.-C."/>
            <person name="Lai S.-J."/>
        </authorList>
    </citation>
    <scope>NUCLEOTIDE SEQUENCE [LARGE SCALE GENOMIC DNA]</scope>
    <source>
        <strain evidence="2 3">FDF-1</strain>
    </source>
</reference>
<evidence type="ECO:0000259" key="1">
    <source>
        <dbReference type="Pfam" id="PF03848"/>
    </source>
</evidence>
<dbReference type="InterPro" id="IPR015985">
    <property type="entry name" value="TehB-like_dom"/>
</dbReference>
<keyword evidence="2" id="KW-0808">Transferase</keyword>
<dbReference type="GO" id="GO:0008168">
    <property type="term" value="F:methyltransferase activity"/>
    <property type="evidence" value="ECO:0007669"/>
    <property type="project" value="UniProtKB-KW"/>
</dbReference>
<dbReference type="EMBL" id="JWTK01000003">
    <property type="protein sequence ID" value="OJH49431.1"/>
    <property type="molecule type" value="Genomic_DNA"/>
</dbReference>
<accession>A0A1L9C4M1</accession>
<dbReference type="InterPro" id="IPR029063">
    <property type="entry name" value="SAM-dependent_MTases_sf"/>
</dbReference>
<dbReference type="Gene3D" id="3.40.50.150">
    <property type="entry name" value="Vaccinia Virus protein VP39"/>
    <property type="match status" value="1"/>
</dbReference>
<dbReference type="SUPFAM" id="SSF53335">
    <property type="entry name" value="S-adenosyl-L-methionine-dependent methyltransferases"/>
    <property type="match status" value="1"/>
</dbReference>
<keyword evidence="2" id="KW-0489">Methyltransferase</keyword>
<comment type="caution">
    <text evidence="2">The sequence shown here is derived from an EMBL/GenBank/DDBJ whole genome shotgun (WGS) entry which is preliminary data.</text>
</comment>
<gene>
    <name evidence="2" type="ORF">MPF_1298</name>
</gene>
<protein>
    <submittedName>
        <fullName evidence="2">Methyltransferase type 11</fullName>
    </submittedName>
</protein>
<organism evidence="2 3">
    <name type="scientific">Methanohalophilus portucalensis FDF-1</name>
    <dbReference type="NCBI Taxonomy" id="523843"/>
    <lineage>
        <taxon>Archaea</taxon>
        <taxon>Methanobacteriati</taxon>
        <taxon>Methanobacteriota</taxon>
        <taxon>Stenosarchaea group</taxon>
        <taxon>Methanomicrobia</taxon>
        <taxon>Methanosarcinales</taxon>
        <taxon>Methanosarcinaceae</taxon>
        <taxon>Methanohalophilus</taxon>
    </lineage>
</organism>
<dbReference type="RefSeq" id="WP_233125673.1">
    <property type="nucleotide sequence ID" value="NZ_FXBN01000003.1"/>
</dbReference>
<sequence>MEPKEVYPDERLLNKQKYHWENVFLNYSSKFGYEPSESAKRAVNFFNNRGLTKILELGAGQGRDSLYFAKKGLEVFSVDYSKQGLKCI</sequence>
<dbReference type="AlphaFoldDB" id="A0A1L9C4M1"/>